<evidence type="ECO:0000313" key="2">
    <source>
        <dbReference type="EMBL" id="BCX48253.1"/>
    </source>
</evidence>
<feature type="signal peptide" evidence="1">
    <location>
        <begin position="1"/>
        <end position="20"/>
    </location>
</feature>
<gene>
    <name evidence="2" type="ORF">HAHE_21610</name>
</gene>
<evidence type="ECO:0008006" key="4">
    <source>
        <dbReference type="Google" id="ProtNLM"/>
    </source>
</evidence>
<keyword evidence="1" id="KW-0732">Signal</keyword>
<accession>A0ABM7RA81</accession>
<keyword evidence="3" id="KW-1185">Reference proteome</keyword>
<sequence length="132" mass="14901">MKTSLLLVLAAFLLASCAGVGSSNTKRLLSASGFQPRKPQNEKQTALYDQMEPYKLYNKEIDGKMLYGYKDPDQGVVYVGGPKEHEQYQKLAVQQQIAQDQRVAAEMQMEAAYGWGSYGWGSWGPYGRRIYY</sequence>
<proteinExistence type="predicted"/>
<dbReference type="Proteomes" id="UP001374893">
    <property type="component" value="Chromosome"/>
</dbReference>
<dbReference type="PROSITE" id="PS51257">
    <property type="entry name" value="PROKAR_LIPOPROTEIN"/>
    <property type="match status" value="1"/>
</dbReference>
<dbReference type="EMBL" id="AP024702">
    <property type="protein sequence ID" value="BCX48253.1"/>
    <property type="molecule type" value="Genomic_DNA"/>
</dbReference>
<feature type="chain" id="PRO_5046650155" description="Lipoprotein" evidence="1">
    <location>
        <begin position="21"/>
        <end position="132"/>
    </location>
</feature>
<dbReference type="RefSeq" id="WP_338684347.1">
    <property type="nucleotide sequence ID" value="NZ_AP024702.1"/>
</dbReference>
<reference evidence="2 3" key="1">
    <citation type="submission" date="2021-06" db="EMBL/GenBank/DDBJ databases">
        <title>Complete genome of Haloferula helveola possessing various polysaccharide degrading enzymes.</title>
        <authorList>
            <person name="Takami H."/>
            <person name="Huang C."/>
            <person name="Hamasaki K."/>
        </authorList>
    </citation>
    <scope>NUCLEOTIDE SEQUENCE [LARGE SCALE GENOMIC DNA]</scope>
    <source>
        <strain evidence="2 3">CN-1</strain>
    </source>
</reference>
<protein>
    <recommendedName>
        <fullName evidence="4">Lipoprotein</fullName>
    </recommendedName>
</protein>
<name>A0ABM7RA81_9BACT</name>
<organism evidence="2 3">
    <name type="scientific">Haloferula helveola</name>
    <dbReference type="NCBI Taxonomy" id="490095"/>
    <lineage>
        <taxon>Bacteria</taxon>
        <taxon>Pseudomonadati</taxon>
        <taxon>Verrucomicrobiota</taxon>
        <taxon>Verrucomicrobiia</taxon>
        <taxon>Verrucomicrobiales</taxon>
        <taxon>Verrucomicrobiaceae</taxon>
        <taxon>Haloferula</taxon>
    </lineage>
</organism>
<evidence type="ECO:0000313" key="3">
    <source>
        <dbReference type="Proteomes" id="UP001374893"/>
    </source>
</evidence>
<evidence type="ECO:0000256" key="1">
    <source>
        <dbReference type="SAM" id="SignalP"/>
    </source>
</evidence>